<organism evidence="3 4">
    <name type="scientific">Megamonas hypermegale</name>
    <dbReference type="NCBI Taxonomy" id="158847"/>
    <lineage>
        <taxon>Bacteria</taxon>
        <taxon>Bacillati</taxon>
        <taxon>Bacillota</taxon>
        <taxon>Negativicutes</taxon>
        <taxon>Selenomonadales</taxon>
        <taxon>Selenomonadaceae</taxon>
        <taxon>Megamonas</taxon>
    </lineage>
</organism>
<keyword evidence="1" id="KW-0408">Iron</keyword>
<dbReference type="Pfam" id="PF04023">
    <property type="entry name" value="FeoA"/>
    <property type="match status" value="1"/>
</dbReference>
<protein>
    <submittedName>
        <fullName evidence="3">Ferrous iron transport protein A</fullName>
    </submittedName>
</protein>
<dbReference type="InterPro" id="IPR007167">
    <property type="entry name" value="Fe-transptr_FeoA-like"/>
</dbReference>
<evidence type="ECO:0000259" key="2">
    <source>
        <dbReference type="SMART" id="SM00899"/>
    </source>
</evidence>
<dbReference type="EMBL" id="DYVR01000154">
    <property type="protein sequence ID" value="HJF85116.1"/>
    <property type="molecule type" value="Genomic_DNA"/>
</dbReference>
<dbReference type="Gene3D" id="2.30.30.90">
    <property type="match status" value="1"/>
</dbReference>
<evidence type="ECO:0000256" key="1">
    <source>
        <dbReference type="ARBA" id="ARBA00023004"/>
    </source>
</evidence>
<reference evidence="3" key="2">
    <citation type="submission" date="2021-09" db="EMBL/GenBank/DDBJ databases">
        <authorList>
            <person name="Gilroy R."/>
        </authorList>
    </citation>
    <scope>NUCLEOTIDE SEQUENCE</scope>
    <source>
        <strain evidence="3">7318</strain>
    </source>
</reference>
<gene>
    <name evidence="3" type="ORF">K8V65_05610</name>
</gene>
<reference evidence="3" key="1">
    <citation type="journal article" date="2021" name="PeerJ">
        <title>Extensive microbial diversity within the chicken gut microbiome revealed by metagenomics and culture.</title>
        <authorList>
            <person name="Gilroy R."/>
            <person name="Ravi A."/>
            <person name="Getino M."/>
            <person name="Pursley I."/>
            <person name="Horton D.L."/>
            <person name="Alikhan N.F."/>
            <person name="Baker D."/>
            <person name="Gharbi K."/>
            <person name="Hall N."/>
            <person name="Watson M."/>
            <person name="Adriaenssens E.M."/>
            <person name="Foster-Nyarko E."/>
            <person name="Jarju S."/>
            <person name="Secka A."/>
            <person name="Antonio M."/>
            <person name="Oren A."/>
            <person name="Chaudhuri R.R."/>
            <person name="La Ragione R."/>
            <person name="Hildebrand F."/>
            <person name="Pallen M.J."/>
        </authorList>
    </citation>
    <scope>NUCLEOTIDE SEQUENCE</scope>
    <source>
        <strain evidence="3">7318</strain>
    </source>
</reference>
<dbReference type="PANTHER" id="PTHR42954:SF2">
    <property type="entry name" value="FE(2+) TRANSPORT PROTEIN A"/>
    <property type="match status" value="1"/>
</dbReference>
<accession>A0A921HNP3</accession>
<dbReference type="InterPro" id="IPR008988">
    <property type="entry name" value="Transcriptional_repressor_C"/>
</dbReference>
<dbReference type="Proteomes" id="UP000780768">
    <property type="component" value="Unassembled WGS sequence"/>
</dbReference>
<dbReference type="InterPro" id="IPR038157">
    <property type="entry name" value="FeoA_core_dom"/>
</dbReference>
<dbReference type="SMART" id="SM00899">
    <property type="entry name" value="FeoA"/>
    <property type="match status" value="1"/>
</dbReference>
<comment type="caution">
    <text evidence="3">The sequence shown here is derived from an EMBL/GenBank/DDBJ whole genome shotgun (WGS) entry which is preliminary data.</text>
</comment>
<dbReference type="GO" id="GO:0046914">
    <property type="term" value="F:transition metal ion binding"/>
    <property type="evidence" value="ECO:0007669"/>
    <property type="project" value="InterPro"/>
</dbReference>
<sequence length="75" mass="8003">MTLKDAKPGMVVKVEAIEASELKERLMSMGMVKGTKVKVLRSAPLGDPLAVSVRSFNMSIRLSDAAKITVTQIAG</sequence>
<dbReference type="PANTHER" id="PTHR42954">
    <property type="entry name" value="FE(2+) TRANSPORT PROTEIN A"/>
    <property type="match status" value="1"/>
</dbReference>
<dbReference type="SUPFAM" id="SSF50037">
    <property type="entry name" value="C-terminal domain of transcriptional repressors"/>
    <property type="match status" value="1"/>
</dbReference>
<evidence type="ECO:0000313" key="4">
    <source>
        <dbReference type="Proteomes" id="UP000780768"/>
    </source>
</evidence>
<feature type="domain" description="Ferrous iron transporter FeoA-like" evidence="2">
    <location>
        <begin position="1"/>
        <end position="72"/>
    </location>
</feature>
<name>A0A921HNP3_9FIRM</name>
<evidence type="ECO:0000313" key="3">
    <source>
        <dbReference type="EMBL" id="HJF85116.1"/>
    </source>
</evidence>
<dbReference type="RefSeq" id="WP_204966162.1">
    <property type="nucleotide sequence ID" value="NZ_DXWG01000010.1"/>
</dbReference>
<proteinExistence type="predicted"/>
<dbReference type="InterPro" id="IPR052713">
    <property type="entry name" value="FeoA"/>
</dbReference>
<dbReference type="AlphaFoldDB" id="A0A921HNP3"/>